<dbReference type="PANTHER" id="PTHR30619:SF1">
    <property type="entry name" value="RECOMBINATION PROTEIN 2"/>
    <property type="match status" value="1"/>
</dbReference>
<dbReference type="PANTHER" id="PTHR30619">
    <property type="entry name" value="DNA INTERNALIZATION/COMPETENCE PROTEIN COMEC/REC2"/>
    <property type="match status" value="1"/>
</dbReference>
<proteinExistence type="predicted"/>
<dbReference type="InterPro" id="IPR036866">
    <property type="entry name" value="RibonucZ/Hydroxyglut_hydro"/>
</dbReference>
<organism evidence="1 2">
    <name type="scientific">Segatella copri</name>
    <dbReference type="NCBI Taxonomy" id="165179"/>
    <lineage>
        <taxon>Bacteria</taxon>
        <taxon>Pseudomonadati</taxon>
        <taxon>Bacteroidota</taxon>
        <taxon>Bacteroidia</taxon>
        <taxon>Bacteroidales</taxon>
        <taxon>Prevotellaceae</taxon>
        <taxon>Segatella</taxon>
    </lineage>
</organism>
<dbReference type="Proteomes" id="UP000405805">
    <property type="component" value="Unassembled WGS sequence"/>
</dbReference>
<accession>A0AA91A5E0</accession>
<dbReference type="RefSeq" id="WP_153097599.1">
    <property type="nucleotide sequence ID" value="NZ_VZBP01000152.1"/>
</dbReference>
<dbReference type="EMBL" id="VZBP01000152">
    <property type="protein sequence ID" value="MQO10414.1"/>
    <property type="molecule type" value="Genomic_DNA"/>
</dbReference>
<dbReference type="Gene3D" id="3.60.15.10">
    <property type="entry name" value="Ribonuclease Z/Hydroxyacylglutathione hydrolase-like"/>
    <property type="match status" value="1"/>
</dbReference>
<protein>
    <recommendedName>
        <fullName evidence="3">Metallo-beta-lactamase domain-containing protein</fullName>
    </recommendedName>
</protein>
<evidence type="ECO:0000313" key="2">
    <source>
        <dbReference type="Proteomes" id="UP000405805"/>
    </source>
</evidence>
<comment type="caution">
    <text evidence="1">The sequence shown here is derived from an EMBL/GenBank/DDBJ whole genome shotgun (WGS) entry which is preliminary data.</text>
</comment>
<reference evidence="2" key="1">
    <citation type="submission" date="2019-09" db="EMBL/GenBank/DDBJ databases">
        <title>Distinct polysaccharide growth profiles of human intestinal Prevotella copri isolates.</title>
        <authorList>
            <person name="Fehlner-Peach H."/>
            <person name="Magnabosco C."/>
            <person name="Raghavan V."/>
            <person name="Scher J.U."/>
            <person name="Tett A."/>
            <person name="Cox L.M."/>
            <person name="Gottsegen C."/>
            <person name="Watters A."/>
            <person name="Wiltshire- Gordon J.D."/>
            <person name="Segata N."/>
            <person name="Bonneau R."/>
            <person name="Littman D.R."/>
        </authorList>
    </citation>
    <scope>NUCLEOTIDE SEQUENCE [LARGE SCALE GENOMIC DNA]</scope>
    <source>
        <strain evidence="2">iA624</strain>
    </source>
</reference>
<dbReference type="InterPro" id="IPR052159">
    <property type="entry name" value="Competence_DNA_uptake"/>
</dbReference>
<dbReference type="SUPFAM" id="SSF56281">
    <property type="entry name" value="Metallo-hydrolase/oxidoreductase"/>
    <property type="match status" value="1"/>
</dbReference>
<name>A0AA91A5E0_9BACT</name>
<dbReference type="AlphaFoldDB" id="A0AA91A5E0"/>
<evidence type="ECO:0008006" key="3">
    <source>
        <dbReference type="Google" id="ProtNLM"/>
    </source>
</evidence>
<sequence>MKVTKYEIDMLGVGAADAFLIHFFDENETPYVILVDAGYYDNGKDICDFIIKRYGTHIIDLAICTHCDDDHYGGFIYILQEMLSHPQESVDIKKILVNDPGDCITEEDVKWYENRDNVIKEARTVYDSHDVNLLELIAMVKKSRTLVSEQAFSDGHNSEFGGLIDIIAPSSSYYRKQALQFRNKLQPYDYVLKEDEDDAIEVPETKKVYSKKLVGKDPSSHNKSSIMFLFKPNDGRKFLFTGDGDGDAFDNIAYQSDMEQIKNVYWLKLPHHGSAYNVTNEMVNHLKPKIAYVSTEKYGHYLDKAVVGAFKKAGTKIYSTHNTMNVWHHCNTDERADYSTAEPI</sequence>
<gene>
    <name evidence="1" type="ORF">F7D57_11980</name>
</gene>
<evidence type="ECO:0000313" key="1">
    <source>
        <dbReference type="EMBL" id="MQO10414.1"/>
    </source>
</evidence>